<keyword evidence="2" id="KW-1185">Reference proteome</keyword>
<evidence type="ECO:0000313" key="2">
    <source>
        <dbReference type="Proteomes" id="UP000499080"/>
    </source>
</evidence>
<protein>
    <submittedName>
        <fullName evidence="1">Uncharacterized protein</fullName>
    </submittedName>
</protein>
<comment type="caution">
    <text evidence="1">The sequence shown here is derived from an EMBL/GenBank/DDBJ whole genome shotgun (WGS) entry which is preliminary data.</text>
</comment>
<dbReference type="AlphaFoldDB" id="A0A4Y2AKW0"/>
<sequence>MITRSNSDSTKDLPVYASWYGMEVWKGGTYQLRYRPRHVATVQNYVVLSKISLVLFQKEDIRADSRPAPTLLSTAPATSLLRGYQPLLFSTLVLNTA</sequence>
<dbReference type="Proteomes" id="UP000499080">
    <property type="component" value="Unassembled WGS sequence"/>
</dbReference>
<accession>A0A4Y2AKW0</accession>
<evidence type="ECO:0000313" key="1">
    <source>
        <dbReference type="EMBL" id="GBL79896.1"/>
    </source>
</evidence>
<gene>
    <name evidence="1" type="ORF">AVEN_28949_1</name>
</gene>
<name>A0A4Y2AKW0_ARAVE</name>
<proteinExistence type="predicted"/>
<dbReference type="EMBL" id="BGPR01000020">
    <property type="protein sequence ID" value="GBL79896.1"/>
    <property type="molecule type" value="Genomic_DNA"/>
</dbReference>
<organism evidence="1 2">
    <name type="scientific">Araneus ventricosus</name>
    <name type="common">Orbweaver spider</name>
    <name type="synonym">Epeira ventricosa</name>
    <dbReference type="NCBI Taxonomy" id="182803"/>
    <lineage>
        <taxon>Eukaryota</taxon>
        <taxon>Metazoa</taxon>
        <taxon>Ecdysozoa</taxon>
        <taxon>Arthropoda</taxon>
        <taxon>Chelicerata</taxon>
        <taxon>Arachnida</taxon>
        <taxon>Araneae</taxon>
        <taxon>Araneomorphae</taxon>
        <taxon>Entelegynae</taxon>
        <taxon>Araneoidea</taxon>
        <taxon>Araneidae</taxon>
        <taxon>Araneus</taxon>
    </lineage>
</organism>
<reference evidence="1 2" key="1">
    <citation type="journal article" date="2019" name="Sci. Rep.">
        <title>Orb-weaving spider Araneus ventricosus genome elucidates the spidroin gene catalogue.</title>
        <authorList>
            <person name="Kono N."/>
            <person name="Nakamura H."/>
            <person name="Ohtoshi R."/>
            <person name="Moran D.A.P."/>
            <person name="Shinohara A."/>
            <person name="Yoshida Y."/>
            <person name="Fujiwara M."/>
            <person name="Mori M."/>
            <person name="Tomita M."/>
            <person name="Arakawa K."/>
        </authorList>
    </citation>
    <scope>NUCLEOTIDE SEQUENCE [LARGE SCALE GENOMIC DNA]</scope>
</reference>